<protein>
    <submittedName>
        <fullName evidence="2">Uncharacterized protein</fullName>
    </submittedName>
</protein>
<feature type="region of interest" description="Disordered" evidence="1">
    <location>
        <begin position="235"/>
        <end position="278"/>
    </location>
</feature>
<dbReference type="Proteomes" id="UP000282106">
    <property type="component" value="Unassembled WGS sequence"/>
</dbReference>
<gene>
    <name evidence="2" type="ORF">ED208_00250</name>
</gene>
<accession>A0A3N0VJS7</accession>
<organism evidence="2 3">
    <name type="scientific">Stagnimonas aquatica</name>
    <dbReference type="NCBI Taxonomy" id="2689987"/>
    <lineage>
        <taxon>Bacteria</taxon>
        <taxon>Pseudomonadati</taxon>
        <taxon>Pseudomonadota</taxon>
        <taxon>Gammaproteobacteria</taxon>
        <taxon>Nevskiales</taxon>
        <taxon>Nevskiaceae</taxon>
        <taxon>Stagnimonas</taxon>
    </lineage>
</organism>
<proteinExistence type="predicted"/>
<sequence length="368" mass="39174">MLIQILDVLIGLSVVYLVFSTAASAAVELVEVVLRRRGALLRKGVQELLAATLPGNTDGKTLDTLVERFYNSPHIASLYSGRLSRLPLIGWWVRGGQLPSYIPPERFAAAVQWLAANPPVATEATAQPAGNPFARLAEIALSLAPDAAADAKAQQEKIAAYFTASAERYSGWYRRHVQLVLLLSGGLMAATLNLDSLRIAQVLSNDPALRGQIVEQALKDAADGELAAYEIRCADTTTPETPPPAGTDPKPAGSAGQAESGQTSSGDGGSSSDDPAAACEKKLKDGIARRIDYASTLGLPIGWDDDPLLSAPRHAHWLDWLQKFGGLLITALAICMGAPFWFDLLNQLANIRTSVKPASEDKSTPKSK</sequence>
<reference evidence="2 3" key="1">
    <citation type="submission" date="2018-10" db="EMBL/GenBank/DDBJ databases">
        <authorList>
            <person name="Chen W.-M."/>
        </authorList>
    </citation>
    <scope>NUCLEOTIDE SEQUENCE [LARGE SCALE GENOMIC DNA]</scope>
    <source>
        <strain evidence="2 3">THS-13</strain>
    </source>
</reference>
<dbReference type="InParanoid" id="A0A3N0VJS7"/>
<dbReference type="AlphaFoldDB" id="A0A3N0VJS7"/>
<name>A0A3N0VJS7_9GAMM</name>
<dbReference type="RefSeq" id="WP_123209859.1">
    <property type="nucleotide sequence ID" value="NZ_RJVO01000001.1"/>
</dbReference>
<comment type="caution">
    <text evidence="2">The sequence shown here is derived from an EMBL/GenBank/DDBJ whole genome shotgun (WGS) entry which is preliminary data.</text>
</comment>
<evidence type="ECO:0000256" key="1">
    <source>
        <dbReference type="SAM" id="MobiDB-lite"/>
    </source>
</evidence>
<evidence type="ECO:0000313" key="2">
    <source>
        <dbReference type="EMBL" id="ROH93007.1"/>
    </source>
</evidence>
<keyword evidence="3" id="KW-1185">Reference proteome</keyword>
<dbReference type="EMBL" id="RJVO01000001">
    <property type="protein sequence ID" value="ROH93007.1"/>
    <property type="molecule type" value="Genomic_DNA"/>
</dbReference>
<evidence type="ECO:0000313" key="3">
    <source>
        <dbReference type="Proteomes" id="UP000282106"/>
    </source>
</evidence>